<dbReference type="EMBL" id="BLLF01002889">
    <property type="protein sequence ID" value="GFH25686.1"/>
    <property type="molecule type" value="Genomic_DNA"/>
</dbReference>
<evidence type="ECO:0000313" key="1">
    <source>
        <dbReference type="EMBL" id="GFH25686.1"/>
    </source>
</evidence>
<gene>
    <name evidence="1" type="ORF">HaLaN_23690</name>
</gene>
<comment type="caution">
    <text evidence="1">The sequence shown here is derived from an EMBL/GenBank/DDBJ whole genome shotgun (WGS) entry which is preliminary data.</text>
</comment>
<accession>A0A6A0A1M7</accession>
<reference evidence="1 2" key="1">
    <citation type="submission" date="2020-02" db="EMBL/GenBank/DDBJ databases">
        <title>Draft genome sequence of Haematococcus lacustris strain NIES-144.</title>
        <authorList>
            <person name="Morimoto D."/>
            <person name="Nakagawa S."/>
            <person name="Yoshida T."/>
            <person name="Sawayama S."/>
        </authorList>
    </citation>
    <scope>NUCLEOTIDE SEQUENCE [LARGE SCALE GENOMIC DNA]</scope>
    <source>
        <strain evidence="1 2">NIES-144</strain>
    </source>
</reference>
<feature type="non-terminal residue" evidence="1">
    <location>
        <position position="97"/>
    </location>
</feature>
<sequence length="97" mass="10932">KGTLYTVMFSSVDDLDPRPAKQQEDSCRARGGSRSLYRHPVMSKVYGGYTIAPLKEFKLEDSPEAIIICIVKVRDEVEQGRFAVQPFQLITRLPASK</sequence>
<feature type="non-terminal residue" evidence="1">
    <location>
        <position position="1"/>
    </location>
</feature>
<dbReference type="Proteomes" id="UP000485058">
    <property type="component" value="Unassembled WGS sequence"/>
</dbReference>
<evidence type="ECO:0000313" key="2">
    <source>
        <dbReference type="Proteomes" id="UP000485058"/>
    </source>
</evidence>
<dbReference type="AlphaFoldDB" id="A0A6A0A1M7"/>
<name>A0A6A0A1M7_HAELA</name>
<protein>
    <submittedName>
        <fullName evidence="1">DUF1336 domain-containing protein</fullName>
    </submittedName>
</protein>
<organism evidence="1 2">
    <name type="scientific">Haematococcus lacustris</name>
    <name type="common">Green alga</name>
    <name type="synonym">Haematococcus pluvialis</name>
    <dbReference type="NCBI Taxonomy" id="44745"/>
    <lineage>
        <taxon>Eukaryota</taxon>
        <taxon>Viridiplantae</taxon>
        <taxon>Chlorophyta</taxon>
        <taxon>core chlorophytes</taxon>
        <taxon>Chlorophyceae</taxon>
        <taxon>CS clade</taxon>
        <taxon>Chlamydomonadales</taxon>
        <taxon>Haematococcaceae</taxon>
        <taxon>Haematococcus</taxon>
    </lineage>
</organism>
<proteinExistence type="predicted"/>
<keyword evidence="2" id="KW-1185">Reference proteome</keyword>